<dbReference type="RefSeq" id="WP_058635389.1">
    <property type="nucleotide sequence ID" value="NZ_LDPZ01000024.1"/>
</dbReference>
<dbReference type="GO" id="GO:0046872">
    <property type="term" value="F:metal ion binding"/>
    <property type="evidence" value="ECO:0007669"/>
    <property type="project" value="UniProtKB-KW"/>
</dbReference>
<dbReference type="InterPro" id="IPR050251">
    <property type="entry name" value="HpcH-HpaI_aldolase"/>
</dbReference>
<dbReference type="Gene3D" id="3.20.20.60">
    <property type="entry name" value="Phosphoenolpyruvate-binding domains"/>
    <property type="match status" value="1"/>
</dbReference>
<evidence type="ECO:0000256" key="3">
    <source>
        <dbReference type="ARBA" id="ARBA00023239"/>
    </source>
</evidence>
<organism evidence="5 6">
    <name type="scientific">Aureimonas ureilytica</name>
    <dbReference type="NCBI Taxonomy" id="401562"/>
    <lineage>
        <taxon>Bacteria</taxon>
        <taxon>Pseudomonadati</taxon>
        <taxon>Pseudomonadota</taxon>
        <taxon>Alphaproteobacteria</taxon>
        <taxon>Hyphomicrobiales</taxon>
        <taxon>Aurantimonadaceae</taxon>
        <taxon>Aureimonas</taxon>
    </lineage>
</organism>
<dbReference type="EMBL" id="LDPZ01000024">
    <property type="protein sequence ID" value="KTQ95157.1"/>
    <property type="molecule type" value="Genomic_DNA"/>
</dbReference>
<accession>A0A175R6R6</accession>
<dbReference type="Proteomes" id="UP000078272">
    <property type="component" value="Unassembled WGS sequence"/>
</dbReference>
<name>A0A175R6R6_9HYPH</name>
<evidence type="ECO:0000256" key="1">
    <source>
        <dbReference type="ARBA" id="ARBA00005568"/>
    </source>
</evidence>
<reference evidence="5 6" key="1">
    <citation type="journal article" date="2016" name="Front. Microbiol.">
        <title>Genomic Resource of Rice Seed Associated Bacteria.</title>
        <authorList>
            <person name="Midha S."/>
            <person name="Bansal K."/>
            <person name="Sharma S."/>
            <person name="Kumar N."/>
            <person name="Patil P.P."/>
            <person name="Chaudhry V."/>
            <person name="Patil P.B."/>
        </authorList>
    </citation>
    <scope>NUCLEOTIDE SEQUENCE [LARGE SCALE GENOMIC DNA]</scope>
    <source>
        <strain evidence="5 6">NS226</strain>
    </source>
</reference>
<dbReference type="InterPro" id="IPR040442">
    <property type="entry name" value="Pyrv_kinase-like_dom_sf"/>
</dbReference>
<comment type="caution">
    <text evidence="5">The sequence shown here is derived from an EMBL/GenBank/DDBJ whole genome shotgun (WGS) entry which is preliminary data.</text>
</comment>
<evidence type="ECO:0000313" key="6">
    <source>
        <dbReference type="Proteomes" id="UP000078272"/>
    </source>
</evidence>
<gene>
    <name evidence="5" type="ORF">NS226_13325</name>
</gene>
<keyword evidence="2" id="KW-0479">Metal-binding</keyword>
<dbReference type="GO" id="GO:0005737">
    <property type="term" value="C:cytoplasm"/>
    <property type="evidence" value="ECO:0007669"/>
    <property type="project" value="TreeGrafter"/>
</dbReference>
<dbReference type="InterPro" id="IPR005000">
    <property type="entry name" value="Aldolase/citrate-lyase_domain"/>
</dbReference>
<evidence type="ECO:0000259" key="4">
    <source>
        <dbReference type="Pfam" id="PF03328"/>
    </source>
</evidence>
<dbReference type="STRING" id="401562.NS365_21370"/>
<dbReference type="SUPFAM" id="SSF51621">
    <property type="entry name" value="Phosphoenolpyruvate/pyruvate domain"/>
    <property type="match status" value="1"/>
</dbReference>
<sequence length="253" mass="26230">MTIPTLRGILGQERAALSAWSGLGDAVVHETLLRAFDAITLDVQHGLQGISEIREGCARAAFLGKPAIVRVPVGDLAMAGRVLDFGATGVIMPMVDSAEEARQFARALLYPPLGTRSFGPARAVDLYGAASGAAYIEAAQEAIVSLAMIETAGAFREIDAILDVRELGGVFVGPSDLSLALTGRLDPNGAGTDEAALSICRKSKGAGKIAAVYAANAPDARRYQAMGYDLICVASDVSLLKQASLAICADIRG</sequence>
<dbReference type="PANTHER" id="PTHR30502:SF0">
    <property type="entry name" value="PHOSPHOENOLPYRUVATE CARBOXYLASE FAMILY PROTEIN"/>
    <property type="match status" value="1"/>
</dbReference>
<feature type="domain" description="HpcH/HpaI aldolase/citrate lyase" evidence="4">
    <location>
        <begin position="27"/>
        <end position="241"/>
    </location>
</feature>
<dbReference type="Pfam" id="PF03328">
    <property type="entry name" value="HpcH_HpaI"/>
    <property type="match status" value="1"/>
</dbReference>
<dbReference type="OrthoDB" id="9802624at2"/>
<evidence type="ECO:0000313" key="5">
    <source>
        <dbReference type="EMBL" id="KTQ95157.1"/>
    </source>
</evidence>
<keyword evidence="3" id="KW-0456">Lyase</keyword>
<dbReference type="GO" id="GO:0016832">
    <property type="term" value="F:aldehyde-lyase activity"/>
    <property type="evidence" value="ECO:0007669"/>
    <property type="project" value="TreeGrafter"/>
</dbReference>
<dbReference type="PANTHER" id="PTHR30502">
    <property type="entry name" value="2-KETO-3-DEOXY-L-RHAMNONATE ALDOLASE"/>
    <property type="match status" value="1"/>
</dbReference>
<comment type="similarity">
    <text evidence="1">Belongs to the HpcH/HpaI aldolase family.</text>
</comment>
<dbReference type="InterPro" id="IPR015813">
    <property type="entry name" value="Pyrv/PenolPyrv_kinase-like_dom"/>
</dbReference>
<protein>
    <recommendedName>
        <fullName evidence="4">HpcH/HpaI aldolase/citrate lyase domain-containing protein</fullName>
    </recommendedName>
</protein>
<dbReference type="PATRIC" id="fig|401562.3.peg.2237"/>
<proteinExistence type="inferred from homology"/>
<dbReference type="AlphaFoldDB" id="A0A175R6R6"/>
<evidence type="ECO:0000256" key="2">
    <source>
        <dbReference type="ARBA" id="ARBA00022723"/>
    </source>
</evidence>